<dbReference type="EMBL" id="BARW01024538">
    <property type="protein sequence ID" value="GAI93057.1"/>
    <property type="molecule type" value="Genomic_DNA"/>
</dbReference>
<sequence>MKQFKAILNLETKKQVDTLLDKTIKVREKSFIKDFWIPITLYNEARQLRNEVKGLFLIKWVATLDQFLEGKPINEIEASKLSLRLRG</sequence>
<comment type="caution">
    <text evidence="1">The sequence shown here is derived from an EMBL/GenBank/DDBJ whole genome shotgun (WGS) entry which is preliminary data.</text>
</comment>
<accession>X1SJ58</accession>
<dbReference type="AlphaFoldDB" id="X1SJ58"/>
<evidence type="ECO:0000313" key="1">
    <source>
        <dbReference type="EMBL" id="GAI93057.1"/>
    </source>
</evidence>
<reference evidence="1" key="1">
    <citation type="journal article" date="2014" name="Front. Microbiol.">
        <title>High frequency of phylogenetically diverse reductive dehalogenase-homologous genes in deep subseafloor sedimentary metagenomes.</title>
        <authorList>
            <person name="Kawai M."/>
            <person name="Futagami T."/>
            <person name="Toyoda A."/>
            <person name="Takaki Y."/>
            <person name="Nishi S."/>
            <person name="Hori S."/>
            <person name="Arai W."/>
            <person name="Tsubouchi T."/>
            <person name="Morono Y."/>
            <person name="Uchiyama I."/>
            <person name="Ito T."/>
            <person name="Fujiyama A."/>
            <person name="Inagaki F."/>
            <person name="Takami H."/>
        </authorList>
    </citation>
    <scope>NUCLEOTIDE SEQUENCE</scope>
    <source>
        <strain evidence="1">Expedition CK06-06</strain>
    </source>
</reference>
<name>X1SJ58_9ZZZZ</name>
<organism evidence="1">
    <name type="scientific">marine sediment metagenome</name>
    <dbReference type="NCBI Taxonomy" id="412755"/>
    <lineage>
        <taxon>unclassified sequences</taxon>
        <taxon>metagenomes</taxon>
        <taxon>ecological metagenomes</taxon>
    </lineage>
</organism>
<protein>
    <submittedName>
        <fullName evidence="1">Uncharacterized protein</fullName>
    </submittedName>
</protein>
<proteinExistence type="predicted"/>
<gene>
    <name evidence="1" type="ORF">S12H4_40436</name>
</gene>